<organism evidence="1 2">
    <name type="scientific">Mytilus galloprovincialis</name>
    <name type="common">Mediterranean mussel</name>
    <dbReference type="NCBI Taxonomy" id="29158"/>
    <lineage>
        <taxon>Eukaryota</taxon>
        <taxon>Metazoa</taxon>
        <taxon>Spiralia</taxon>
        <taxon>Lophotrochozoa</taxon>
        <taxon>Mollusca</taxon>
        <taxon>Bivalvia</taxon>
        <taxon>Autobranchia</taxon>
        <taxon>Pteriomorphia</taxon>
        <taxon>Mytilida</taxon>
        <taxon>Mytiloidea</taxon>
        <taxon>Mytilidae</taxon>
        <taxon>Mytilinae</taxon>
        <taxon>Mytilus</taxon>
    </lineage>
</organism>
<evidence type="ECO:0000313" key="1">
    <source>
        <dbReference type="EMBL" id="VDI63077.1"/>
    </source>
</evidence>
<sequence>MERRVIDSHRNCANGIYHCIRDESYQLVETCNEPQRIPKGNYPYYLGKSDEIFYKKCPEDLYQPLPAWSYEMSDCEFKKSSCNSIGQVPCDNGSATDDATCGCDYTKGFVLKESDCLYHICENDLQEIDSDYNCVNKCLPGYERSFLKSCEQTTFSANSTSLGKIPHTFSTAAIPS</sequence>
<accession>A0A8B6GFA8</accession>
<comment type="caution">
    <text evidence="1">The sequence shown here is derived from an EMBL/GenBank/DDBJ whole genome shotgun (WGS) entry which is preliminary data.</text>
</comment>
<proteinExistence type="predicted"/>
<dbReference type="OrthoDB" id="6130797at2759"/>
<gene>
    <name evidence="1" type="ORF">MGAL_10B080507</name>
</gene>
<evidence type="ECO:0000313" key="2">
    <source>
        <dbReference type="Proteomes" id="UP000596742"/>
    </source>
</evidence>
<reference evidence="1" key="1">
    <citation type="submission" date="2018-11" db="EMBL/GenBank/DDBJ databases">
        <authorList>
            <person name="Alioto T."/>
            <person name="Alioto T."/>
        </authorList>
    </citation>
    <scope>NUCLEOTIDE SEQUENCE</scope>
</reference>
<protein>
    <submittedName>
        <fullName evidence="1">Uncharacterized protein</fullName>
    </submittedName>
</protein>
<keyword evidence="2" id="KW-1185">Reference proteome</keyword>
<dbReference type="AlphaFoldDB" id="A0A8B6GFA8"/>
<name>A0A8B6GFA8_MYTGA</name>
<dbReference type="Proteomes" id="UP000596742">
    <property type="component" value="Unassembled WGS sequence"/>
</dbReference>
<dbReference type="EMBL" id="UYJE01008333">
    <property type="protein sequence ID" value="VDI63077.1"/>
    <property type="molecule type" value="Genomic_DNA"/>
</dbReference>